<dbReference type="AlphaFoldDB" id="A0A8T1VGF1"/>
<dbReference type="EMBL" id="JAGDFM010000362">
    <property type="protein sequence ID" value="KAG7379239.1"/>
    <property type="molecule type" value="Genomic_DNA"/>
</dbReference>
<accession>A0A8T1VGF1</accession>
<name>A0A8T1VGF1_9STRA</name>
<keyword evidence="3" id="KW-1185">Reference proteome</keyword>
<reference evidence="2" key="1">
    <citation type="submission" date="2021-02" db="EMBL/GenBank/DDBJ databases">
        <authorList>
            <person name="Palmer J.M."/>
        </authorList>
    </citation>
    <scope>NUCLEOTIDE SEQUENCE</scope>
    <source>
        <strain evidence="2">SCRP734</strain>
    </source>
</reference>
<sequence>MRSSSVRHVLLAATLTTTSLAIDFGGGNDATQTAGTVAPTQATDGSSLTSGANGFGNFGMETNPALSGDSGQAVRVIKAAGVVVKDGHHPVGVKAGGCQTKANGPIKVGNLIAEVKAGGVAVKGGQHQVVVKTRERSVSIAAAQRQAGGLHRAGAKAGELWASTAVAPMKAR</sequence>
<comment type="caution">
    <text evidence="2">The sequence shown here is derived from an EMBL/GenBank/DDBJ whole genome shotgun (WGS) entry which is preliminary data.</text>
</comment>
<gene>
    <name evidence="2" type="ORF">PHYPSEUDO_008865</name>
</gene>
<protein>
    <recommendedName>
        <fullName evidence="4">Pectate lyase</fullName>
    </recommendedName>
</protein>
<evidence type="ECO:0008006" key="4">
    <source>
        <dbReference type="Google" id="ProtNLM"/>
    </source>
</evidence>
<feature type="chain" id="PRO_5035778067" description="Pectate lyase" evidence="1">
    <location>
        <begin position="22"/>
        <end position="172"/>
    </location>
</feature>
<feature type="signal peptide" evidence="1">
    <location>
        <begin position="1"/>
        <end position="21"/>
    </location>
</feature>
<evidence type="ECO:0000256" key="1">
    <source>
        <dbReference type="SAM" id="SignalP"/>
    </source>
</evidence>
<dbReference type="Proteomes" id="UP000694044">
    <property type="component" value="Unassembled WGS sequence"/>
</dbReference>
<evidence type="ECO:0000313" key="2">
    <source>
        <dbReference type="EMBL" id="KAG7379239.1"/>
    </source>
</evidence>
<keyword evidence="1" id="KW-0732">Signal</keyword>
<organism evidence="2 3">
    <name type="scientific">Phytophthora pseudosyringae</name>
    <dbReference type="NCBI Taxonomy" id="221518"/>
    <lineage>
        <taxon>Eukaryota</taxon>
        <taxon>Sar</taxon>
        <taxon>Stramenopiles</taxon>
        <taxon>Oomycota</taxon>
        <taxon>Peronosporomycetes</taxon>
        <taxon>Peronosporales</taxon>
        <taxon>Peronosporaceae</taxon>
        <taxon>Phytophthora</taxon>
    </lineage>
</organism>
<proteinExistence type="predicted"/>
<dbReference type="OrthoDB" id="10642211at2759"/>
<evidence type="ECO:0000313" key="3">
    <source>
        <dbReference type="Proteomes" id="UP000694044"/>
    </source>
</evidence>